<accession>A0A438IYE6</accession>
<reference evidence="10 11" key="1">
    <citation type="journal article" date="2018" name="PLoS Genet.">
        <title>Population sequencing reveals clonal diversity and ancestral inbreeding in the grapevine cultivar Chardonnay.</title>
        <authorList>
            <person name="Roach M.J."/>
            <person name="Johnson D.L."/>
            <person name="Bohlmann J."/>
            <person name="van Vuuren H.J."/>
            <person name="Jones S.J."/>
            <person name="Pretorius I.S."/>
            <person name="Schmidt S.A."/>
            <person name="Borneman A.R."/>
        </authorList>
    </citation>
    <scope>NUCLEOTIDE SEQUENCE [LARGE SCALE GENOMIC DNA]</scope>
    <source>
        <strain evidence="11">cv. Chardonnay</strain>
        <tissue evidence="10">Leaf</tissue>
    </source>
</reference>
<dbReference type="Gene3D" id="3.10.20.370">
    <property type="match status" value="1"/>
</dbReference>
<evidence type="ECO:0000259" key="7">
    <source>
        <dbReference type="Pfam" id="PF00078"/>
    </source>
</evidence>
<evidence type="ECO:0000256" key="2">
    <source>
        <dbReference type="ARBA" id="ARBA00022695"/>
    </source>
</evidence>
<name>A0A438IYE6_VITVI</name>
<gene>
    <name evidence="10" type="primary">pol_153</name>
    <name evidence="10" type="ORF">CK203_024345</name>
</gene>
<dbReference type="InterPro" id="IPR043128">
    <property type="entry name" value="Rev_trsase/Diguanyl_cyclase"/>
</dbReference>
<dbReference type="EMBL" id="QGNW01000074">
    <property type="protein sequence ID" value="RVX01726.1"/>
    <property type="molecule type" value="Genomic_DNA"/>
</dbReference>
<dbReference type="Gene3D" id="3.10.10.10">
    <property type="entry name" value="HIV Type 1 Reverse Transcriptase, subunit A, domain 1"/>
    <property type="match status" value="1"/>
</dbReference>
<proteinExistence type="predicted"/>
<dbReference type="Pfam" id="PF00078">
    <property type="entry name" value="RVT_1"/>
    <property type="match status" value="1"/>
</dbReference>
<feature type="domain" description="Reverse transcriptase" evidence="7">
    <location>
        <begin position="17"/>
        <end position="87"/>
    </location>
</feature>
<feature type="domain" description="Integrase zinc-binding" evidence="9">
    <location>
        <begin position="399"/>
        <end position="455"/>
    </location>
</feature>
<keyword evidence="4" id="KW-0255">Endonuclease</keyword>
<sequence length="471" mass="54980">MQIHTSVSPWGAPVLFVKKKDGSMRLCIDYRELNKVIVRNKYPLPQIDNFFYQLQGACVFSKIDLQSRYHQLMVRGEDVPKTAFQTRSGEEHERHLSIVLQTLRDKQLFTKLKKCEFWLDKVSFLRHVITKNGISVDPGKGFSKIALPLTKLTPKRVKFEWFDDCEHSFQELKNRLVTTPILTIPSGSGGFVVYSDASHQDLGCVLMQHGKVVAYASRQLKSFERNYPTHDLELVAMIFALKIWRHFLFGETCEIFIDHKSLKYLFSQKELNMRQRIWIELLKDYDCIIQYHPENANVVAYALSRKSIGSLAAIKGCQRRLIEDLRSLHVHIRVLDSRALVVNFKVQPNLVGRIKVLQKNYLNLVQLIKEVKKGSKLDFILLDDGILRFRTRLCVSNDGDLRRELLEEVHCSRLAIHPRGTKMYKDLRQNYWWSSMERDIAQFMARRLVCQEVKVEHQRPARSLQPLSIPE</sequence>
<dbReference type="CDD" id="cd01647">
    <property type="entry name" value="RT_LTR"/>
    <property type="match status" value="1"/>
</dbReference>
<evidence type="ECO:0000313" key="10">
    <source>
        <dbReference type="EMBL" id="RVX01726.1"/>
    </source>
</evidence>
<dbReference type="AlphaFoldDB" id="A0A438IYE6"/>
<dbReference type="InterPro" id="IPR041373">
    <property type="entry name" value="RT_RNaseH"/>
</dbReference>
<protein>
    <submittedName>
        <fullName evidence="10">Retrovirus-related Pol polyprotein from transposon 17.6</fullName>
    </submittedName>
</protein>
<dbReference type="InterPro" id="IPR000477">
    <property type="entry name" value="RT_dom"/>
</dbReference>
<dbReference type="PANTHER" id="PTHR37984:SF5">
    <property type="entry name" value="PROTEIN NYNRIN-LIKE"/>
    <property type="match status" value="1"/>
</dbReference>
<evidence type="ECO:0000256" key="3">
    <source>
        <dbReference type="ARBA" id="ARBA00022722"/>
    </source>
</evidence>
<dbReference type="InterPro" id="IPR043502">
    <property type="entry name" value="DNA/RNA_pol_sf"/>
</dbReference>
<keyword evidence="2" id="KW-0548">Nucleotidyltransferase</keyword>
<dbReference type="PANTHER" id="PTHR37984">
    <property type="entry name" value="PROTEIN CBG26694"/>
    <property type="match status" value="1"/>
</dbReference>
<dbReference type="GO" id="GO:0016787">
    <property type="term" value="F:hydrolase activity"/>
    <property type="evidence" value="ECO:0007669"/>
    <property type="project" value="UniProtKB-KW"/>
</dbReference>
<dbReference type="Pfam" id="PF17921">
    <property type="entry name" value="Integrase_H2C2"/>
    <property type="match status" value="1"/>
</dbReference>
<evidence type="ECO:0000256" key="4">
    <source>
        <dbReference type="ARBA" id="ARBA00022759"/>
    </source>
</evidence>
<evidence type="ECO:0000259" key="8">
    <source>
        <dbReference type="Pfam" id="PF17917"/>
    </source>
</evidence>
<dbReference type="GO" id="GO:0003964">
    <property type="term" value="F:RNA-directed DNA polymerase activity"/>
    <property type="evidence" value="ECO:0007669"/>
    <property type="project" value="UniProtKB-KW"/>
</dbReference>
<keyword evidence="1" id="KW-0808">Transferase</keyword>
<dbReference type="Gene3D" id="3.30.70.270">
    <property type="match status" value="2"/>
</dbReference>
<comment type="caution">
    <text evidence="10">The sequence shown here is derived from an EMBL/GenBank/DDBJ whole genome shotgun (WGS) entry which is preliminary data.</text>
</comment>
<keyword evidence="5" id="KW-0378">Hydrolase</keyword>
<dbReference type="Pfam" id="PF17917">
    <property type="entry name" value="RT_RNaseH"/>
    <property type="match status" value="1"/>
</dbReference>
<dbReference type="Proteomes" id="UP000288805">
    <property type="component" value="Unassembled WGS sequence"/>
</dbReference>
<evidence type="ECO:0000256" key="6">
    <source>
        <dbReference type="ARBA" id="ARBA00022918"/>
    </source>
</evidence>
<evidence type="ECO:0000259" key="9">
    <source>
        <dbReference type="Pfam" id="PF17921"/>
    </source>
</evidence>
<feature type="domain" description="Reverse transcriptase RNase H-like" evidence="8">
    <location>
        <begin position="191"/>
        <end position="285"/>
    </location>
</feature>
<dbReference type="Gene3D" id="1.10.340.70">
    <property type="match status" value="1"/>
</dbReference>
<evidence type="ECO:0000313" key="11">
    <source>
        <dbReference type="Proteomes" id="UP000288805"/>
    </source>
</evidence>
<dbReference type="SUPFAM" id="SSF56672">
    <property type="entry name" value="DNA/RNA polymerases"/>
    <property type="match status" value="1"/>
</dbReference>
<dbReference type="CDD" id="cd09274">
    <property type="entry name" value="RNase_HI_RT_Ty3"/>
    <property type="match status" value="1"/>
</dbReference>
<evidence type="ECO:0000256" key="1">
    <source>
        <dbReference type="ARBA" id="ARBA00022679"/>
    </source>
</evidence>
<keyword evidence="3" id="KW-0540">Nuclease</keyword>
<dbReference type="InterPro" id="IPR041588">
    <property type="entry name" value="Integrase_H2C2"/>
</dbReference>
<dbReference type="InterPro" id="IPR050951">
    <property type="entry name" value="Retrovirus_Pol_polyprotein"/>
</dbReference>
<keyword evidence="6" id="KW-0695">RNA-directed DNA polymerase</keyword>
<organism evidence="10 11">
    <name type="scientific">Vitis vinifera</name>
    <name type="common">Grape</name>
    <dbReference type="NCBI Taxonomy" id="29760"/>
    <lineage>
        <taxon>Eukaryota</taxon>
        <taxon>Viridiplantae</taxon>
        <taxon>Streptophyta</taxon>
        <taxon>Embryophyta</taxon>
        <taxon>Tracheophyta</taxon>
        <taxon>Spermatophyta</taxon>
        <taxon>Magnoliopsida</taxon>
        <taxon>eudicotyledons</taxon>
        <taxon>Gunneridae</taxon>
        <taxon>Pentapetalae</taxon>
        <taxon>rosids</taxon>
        <taxon>Vitales</taxon>
        <taxon>Vitaceae</taxon>
        <taxon>Viteae</taxon>
        <taxon>Vitis</taxon>
    </lineage>
</organism>
<evidence type="ECO:0000256" key="5">
    <source>
        <dbReference type="ARBA" id="ARBA00022801"/>
    </source>
</evidence>
<dbReference type="GO" id="GO:0004519">
    <property type="term" value="F:endonuclease activity"/>
    <property type="evidence" value="ECO:0007669"/>
    <property type="project" value="UniProtKB-KW"/>
</dbReference>